<accession>A0A6V7XTX6</accession>
<comment type="caution">
    <text evidence="1">The sequence shown here is derived from an EMBL/GenBank/DDBJ whole genome shotgun (WGS) entry which is preliminary data.</text>
</comment>
<sequence length="62" mass="6862">MNKTLCVLKGEGQVCTTIIINYFFLPVSFAFPSSSSPIPHRNGGKMDSCVVEGHFFFLFTIS</sequence>
<evidence type="ECO:0000313" key="1">
    <source>
        <dbReference type="EMBL" id="CAD2202745.1"/>
    </source>
</evidence>
<evidence type="ECO:0000313" key="2">
    <source>
        <dbReference type="Proteomes" id="UP000580250"/>
    </source>
</evidence>
<organism evidence="1 2">
    <name type="scientific">Meloidogyne enterolobii</name>
    <name type="common">Root-knot nematode worm</name>
    <name type="synonym">Meloidogyne mayaguensis</name>
    <dbReference type="NCBI Taxonomy" id="390850"/>
    <lineage>
        <taxon>Eukaryota</taxon>
        <taxon>Metazoa</taxon>
        <taxon>Ecdysozoa</taxon>
        <taxon>Nematoda</taxon>
        <taxon>Chromadorea</taxon>
        <taxon>Rhabditida</taxon>
        <taxon>Tylenchina</taxon>
        <taxon>Tylenchomorpha</taxon>
        <taxon>Tylenchoidea</taxon>
        <taxon>Meloidogynidae</taxon>
        <taxon>Meloidogyninae</taxon>
        <taxon>Meloidogyne</taxon>
    </lineage>
</organism>
<dbReference type="Proteomes" id="UP000580250">
    <property type="component" value="Unassembled WGS sequence"/>
</dbReference>
<protein>
    <submittedName>
        <fullName evidence="1">Uncharacterized protein</fullName>
    </submittedName>
</protein>
<gene>
    <name evidence="1" type="ORF">MENT_LOCUS56393</name>
</gene>
<name>A0A6V7XTX6_MELEN</name>
<dbReference type="AlphaFoldDB" id="A0A6V7XTX6"/>
<reference evidence="1 2" key="1">
    <citation type="submission" date="2020-08" db="EMBL/GenBank/DDBJ databases">
        <authorList>
            <person name="Koutsovoulos G."/>
            <person name="Danchin GJ E."/>
        </authorList>
    </citation>
    <scope>NUCLEOTIDE SEQUENCE [LARGE SCALE GENOMIC DNA]</scope>
</reference>
<dbReference type="EMBL" id="CAJEWN010002248">
    <property type="protein sequence ID" value="CAD2202745.1"/>
    <property type="molecule type" value="Genomic_DNA"/>
</dbReference>
<proteinExistence type="predicted"/>